<gene>
    <name evidence="5" type="ORF">L861_02015</name>
</gene>
<dbReference type="Pfam" id="PF00535">
    <property type="entry name" value="Glycos_transf_2"/>
    <property type="match status" value="1"/>
</dbReference>
<evidence type="ECO:0000313" key="5">
    <source>
        <dbReference type="EMBL" id="EPC04108.1"/>
    </source>
</evidence>
<organism evidence="5 6">
    <name type="scientific">Litchfieldella anticariensis (strain DSM 16096 / CECT 5854 / CIP 108499 / LMG 22089 / FP35)</name>
    <name type="common">Halomonas anticariensis</name>
    <dbReference type="NCBI Taxonomy" id="1121939"/>
    <lineage>
        <taxon>Bacteria</taxon>
        <taxon>Pseudomonadati</taxon>
        <taxon>Pseudomonadota</taxon>
        <taxon>Gammaproteobacteria</taxon>
        <taxon>Oceanospirillales</taxon>
        <taxon>Halomonadaceae</taxon>
        <taxon>Litchfieldella</taxon>
    </lineage>
</organism>
<dbReference type="PANTHER" id="PTHR43685">
    <property type="entry name" value="GLYCOSYLTRANSFERASE"/>
    <property type="match status" value="1"/>
</dbReference>
<protein>
    <recommendedName>
        <fullName evidence="4">Glycosyltransferase 2-like domain-containing protein</fullName>
    </recommendedName>
</protein>
<dbReference type="InterPro" id="IPR050834">
    <property type="entry name" value="Glycosyltransf_2"/>
</dbReference>
<dbReference type="Proteomes" id="UP000014463">
    <property type="component" value="Unassembled WGS sequence"/>
</dbReference>
<feature type="domain" description="Glycosyltransferase 2-like" evidence="4">
    <location>
        <begin position="4"/>
        <end position="123"/>
    </location>
</feature>
<comment type="similarity">
    <text evidence="1">Belongs to the glycosyltransferase 2 family.</text>
</comment>
<keyword evidence="3" id="KW-0808">Transferase</keyword>
<keyword evidence="2" id="KW-0328">Glycosyltransferase</keyword>
<name>S2KU63_LITA3</name>
<reference evidence="5 6" key="1">
    <citation type="journal article" date="2013" name="Genome Announc.">
        <title>Draft genome sequence of the moderately halophilic gammaproteobacterium Halomonas anticariensis FP35.</title>
        <authorList>
            <person name="Tahrioui A."/>
            <person name="Quesada E."/>
            <person name="Llamas I."/>
        </authorList>
    </citation>
    <scope>NUCLEOTIDE SEQUENCE [LARGE SCALE GENOMIC DNA]</scope>
    <source>
        <strain evidence="6">DSM 16096 / CECT 5854 / LMG 22089 / FP35</strain>
    </source>
</reference>
<dbReference type="PANTHER" id="PTHR43685:SF5">
    <property type="entry name" value="GLYCOSYLTRANSFERASE EPSE-RELATED"/>
    <property type="match status" value="1"/>
</dbReference>
<comment type="caution">
    <text evidence="5">The sequence shown here is derived from an EMBL/GenBank/DDBJ whole genome shotgun (WGS) entry which is preliminary data.</text>
</comment>
<dbReference type="CDD" id="cd00761">
    <property type="entry name" value="Glyco_tranf_GTA_type"/>
    <property type="match status" value="1"/>
</dbReference>
<sequence length="258" mass="29272">MKVSIVMPAYNAASFIGKSIESVLSQTYEDWELLIIDDASSDGTSEIIKEYSESDSRVFSFSQVKNMGAAEARNLGIRHASGKYIAFLDSDDFWYPDKLEKQVSFIRKSGSPFVFSAYQKVDEHGNKLGVIGVPEKVSYNELLKSCVIGCLTVIYDVDALGKVYMPLIRKRQDFGLWLRILKLTPYAYGQNIILAEYTVRENSISSRKNSAAAYQWKLYRDVEKLSVLKSAYYFSHYAVRGVLRQRYPDIARALGVLK</sequence>
<dbReference type="SUPFAM" id="SSF53448">
    <property type="entry name" value="Nucleotide-diphospho-sugar transferases"/>
    <property type="match status" value="1"/>
</dbReference>
<dbReference type="PATRIC" id="fig|1121939.11.peg.378"/>
<evidence type="ECO:0000259" key="4">
    <source>
        <dbReference type="Pfam" id="PF00535"/>
    </source>
</evidence>
<keyword evidence="6" id="KW-1185">Reference proteome</keyword>
<accession>S2KU63</accession>
<dbReference type="RefSeq" id="WP_016414840.1">
    <property type="nucleotide sequence ID" value="NZ_AUAB01000034.1"/>
</dbReference>
<evidence type="ECO:0000256" key="2">
    <source>
        <dbReference type="ARBA" id="ARBA00022676"/>
    </source>
</evidence>
<dbReference type="eggNOG" id="COG0463">
    <property type="taxonomic scope" value="Bacteria"/>
</dbReference>
<dbReference type="FunFam" id="3.90.550.10:FF:000130">
    <property type="entry name" value="Family 2 glycosyl transferase"/>
    <property type="match status" value="1"/>
</dbReference>
<dbReference type="InterPro" id="IPR029044">
    <property type="entry name" value="Nucleotide-diphossugar_trans"/>
</dbReference>
<evidence type="ECO:0000256" key="3">
    <source>
        <dbReference type="ARBA" id="ARBA00022679"/>
    </source>
</evidence>
<dbReference type="EMBL" id="ASTJ01000011">
    <property type="protein sequence ID" value="EPC04108.1"/>
    <property type="molecule type" value="Genomic_DNA"/>
</dbReference>
<dbReference type="Gene3D" id="3.90.550.10">
    <property type="entry name" value="Spore Coat Polysaccharide Biosynthesis Protein SpsA, Chain A"/>
    <property type="match status" value="1"/>
</dbReference>
<dbReference type="STRING" id="1121939.L861_02015"/>
<evidence type="ECO:0000256" key="1">
    <source>
        <dbReference type="ARBA" id="ARBA00006739"/>
    </source>
</evidence>
<dbReference type="GO" id="GO:0016757">
    <property type="term" value="F:glycosyltransferase activity"/>
    <property type="evidence" value="ECO:0007669"/>
    <property type="project" value="UniProtKB-KW"/>
</dbReference>
<evidence type="ECO:0000313" key="6">
    <source>
        <dbReference type="Proteomes" id="UP000014463"/>
    </source>
</evidence>
<dbReference type="AlphaFoldDB" id="S2KU63"/>
<proteinExistence type="inferred from homology"/>
<dbReference type="InterPro" id="IPR001173">
    <property type="entry name" value="Glyco_trans_2-like"/>
</dbReference>